<comment type="caution">
    <text evidence="2">The sequence shown here is derived from an EMBL/GenBank/DDBJ whole genome shotgun (WGS) entry which is preliminary data.</text>
</comment>
<dbReference type="RefSeq" id="WP_102969740.1">
    <property type="nucleotide sequence ID" value="NZ_POSM01000052.1"/>
</dbReference>
<name>A0ABX4W482_VIBDI</name>
<dbReference type="EMBL" id="POSM01000052">
    <property type="protein sequence ID" value="PNH96538.1"/>
    <property type="molecule type" value="Genomic_DNA"/>
</dbReference>
<gene>
    <name evidence="2" type="ORF">C1O25_21460</name>
</gene>
<dbReference type="Proteomes" id="UP000236547">
    <property type="component" value="Unassembled WGS sequence"/>
</dbReference>
<keyword evidence="3" id="KW-1185">Reference proteome</keyword>
<dbReference type="Gene3D" id="3.40.50.300">
    <property type="entry name" value="P-loop containing nucleotide triphosphate hydrolases"/>
    <property type="match status" value="1"/>
</dbReference>
<evidence type="ECO:0000313" key="3">
    <source>
        <dbReference type="Proteomes" id="UP000236547"/>
    </source>
</evidence>
<organism evidence="2 3">
    <name type="scientific">Vibrio diazotrophicus</name>
    <dbReference type="NCBI Taxonomy" id="685"/>
    <lineage>
        <taxon>Bacteria</taxon>
        <taxon>Pseudomonadati</taxon>
        <taxon>Pseudomonadota</taxon>
        <taxon>Gammaproteobacteria</taxon>
        <taxon>Vibrionales</taxon>
        <taxon>Vibrionaceae</taxon>
        <taxon>Vibrio</taxon>
    </lineage>
</organism>
<reference evidence="2 3" key="1">
    <citation type="submission" date="2018-01" db="EMBL/GenBank/DDBJ databases">
        <title>Draft genome sequences of six Vibrio diazotrophicus strains isolated from deep-sea sediments of the Baltic Sea.</title>
        <authorList>
            <person name="Castillo D."/>
            <person name="Vandieken V."/>
            <person name="Chiang O."/>
            <person name="Middelboe M."/>
        </authorList>
    </citation>
    <scope>NUCLEOTIDE SEQUENCE [LARGE SCALE GENOMIC DNA]</scope>
    <source>
        <strain evidence="2 3">65.10M</strain>
    </source>
</reference>
<keyword evidence="1" id="KW-0175">Coiled coil</keyword>
<evidence type="ECO:0000313" key="2">
    <source>
        <dbReference type="EMBL" id="PNH96538.1"/>
    </source>
</evidence>
<proteinExistence type="predicted"/>
<evidence type="ECO:0000256" key="1">
    <source>
        <dbReference type="SAM" id="Coils"/>
    </source>
</evidence>
<sequence length="334" mass="39132">MISENEILNTFPTPLEIDEIPNIKIRESYKLIKNMLMTGEKITKNKIATSISYSPSNLSEPYKNEHWKNLATSINRISANNHSNKHKTELSILREKRNEWKEKYFKLVSDEANVANRQVDFKRRLNDYIEKYTELQRNYDQLFLDHNKVRDALSSIKQAQHSDSHSSKLANLSKVNKAVISTDEEHLRLTGGFFDWEDIEIVSKAHKAARVKLLKELSRPVASRLYITVGLPCSGKSTWVNQHIPPDSKRCIYYDSTANDMIRRGEIILEAKSYYDCTVCLVYFDIDRKLCIQRNEQRQTEEHKYISEAYIDNFRVDPPSIKEQFDEMIIVRSY</sequence>
<accession>A0ABX4W482</accession>
<feature type="coiled-coil region" evidence="1">
    <location>
        <begin position="83"/>
        <end position="145"/>
    </location>
</feature>
<protein>
    <submittedName>
        <fullName evidence="2">Uncharacterized protein</fullName>
    </submittedName>
</protein>
<dbReference type="InterPro" id="IPR027417">
    <property type="entry name" value="P-loop_NTPase"/>
</dbReference>